<dbReference type="GO" id="GO:0042973">
    <property type="term" value="F:glucan endo-1,3-beta-D-glucosidase activity"/>
    <property type="evidence" value="ECO:0007669"/>
    <property type="project" value="UniProtKB-EC"/>
</dbReference>
<evidence type="ECO:0000256" key="7">
    <source>
        <dbReference type="ARBA" id="ARBA00023316"/>
    </source>
</evidence>
<comment type="similarity">
    <text evidence="2">Belongs to the glycosyl hydrolase 81 family.</text>
</comment>
<dbReference type="PANTHER" id="PTHR31983">
    <property type="entry name" value="ENDO-1,3(4)-BETA-GLUCANASE 1"/>
    <property type="match status" value="1"/>
</dbReference>
<evidence type="ECO:0000256" key="9">
    <source>
        <dbReference type="SAM" id="MobiDB-lite"/>
    </source>
</evidence>
<dbReference type="AlphaFoldDB" id="A0A8J5X767"/>
<gene>
    <name evidence="12" type="ORF">KFE25_002327</name>
</gene>
<name>A0A8J5X767_DIALT</name>
<feature type="compositionally biased region" description="Pro residues" evidence="9">
    <location>
        <begin position="574"/>
        <end position="588"/>
    </location>
</feature>
<evidence type="ECO:0000256" key="1">
    <source>
        <dbReference type="ARBA" id="ARBA00000382"/>
    </source>
</evidence>
<proteinExistence type="inferred from homology"/>
<feature type="transmembrane region" description="Helical" evidence="10">
    <location>
        <begin position="538"/>
        <end position="561"/>
    </location>
</feature>
<dbReference type="PANTHER" id="PTHR31983:SF0">
    <property type="entry name" value="GLUCAN ENDO-1,3-BETA-D-GLUCOSIDASE 2"/>
    <property type="match status" value="1"/>
</dbReference>
<protein>
    <recommendedName>
        <fullName evidence="3">glucan endo-1,3-beta-D-glucosidase</fullName>
        <ecNumber evidence="3">3.2.1.39</ecNumber>
    </recommendedName>
</protein>
<evidence type="ECO:0000256" key="3">
    <source>
        <dbReference type="ARBA" id="ARBA00012780"/>
    </source>
</evidence>
<evidence type="ECO:0000256" key="4">
    <source>
        <dbReference type="ARBA" id="ARBA00022801"/>
    </source>
</evidence>
<evidence type="ECO:0000256" key="10">
    <source>
        <dbReference type="SAM" id="Phobius"/>
    </source>
</evidence>
<evidence type="ECO:0000256" key="6">
    <source>
        <dbReference type="ARBA" id="ARBA00023295"/>
    </source>
</evidence>
<feature type="region of interest" description="Disordered" evidence="9">
    <location>
        <begin position="568"/>
        <end position="588"/>
    </location>
</feature>
<dbReference type="EMBL" id="JAGTXO010000066">
    <property type="protein sequence ID" value="KAG8457663.1"/>
    <property type="molecule type" value="Genomic_DNA"/>
</dbReference>
<evidence type="ECO:0000313" key="12">
    <source>
        <dbReference type="EMBL" id="KAG8457663.1"/>
    </source>
</evidence>
<accession>A0A8J5X767</accession>
<evidence type="ECO:0000313" key="13">
    <source>
        <dbReference type="Proteomes" id="UP000751190"/>
    </source>
</evidence>
<keyword evidence="13" id="KW-1185">Reference proteome</keyword>
<keyword evidence="7" id="KW-0961">Cell wall biogenesis/degradation</keyword>
<keyword evidence="4" id="KW-0378">Hydrolase</keyword>
<dbReference type="EC" id="3.2.1.39" evidence="3"/>
<keyword evidence="10" id="KW-0472">Membrane</keyword>
<comment type="caution">
    <text evidence="12">The sequence shown here is derived from an EMBL/GenBank/DDBJ whole genome shotgun (WGS) entry which is preliminary data.</text>
</comment>
<evidence type="ECO:0000259" key="11">
    <source>
        <dbReference type="Pfam" id="PF17652"/>
    </source>
</evidence>
<keyword evidence="10" id="KW-1133">Transmembrane helix</keyword>
<evidence type="ECO:0000256" key="5">
    <source>
        <dbReference type="ARBA" id="ARBA00023277"/>
    </source>
</evidence>
<feature type="domain" description="Glycosyl hydrolase family 81 C-terminal" evidence="11">
    <location>
        <begin position="3"/>
        <end position="244"/>
    </location>
</feature>
<dbReference type="GO" id="GO:0071555">
    <property type="term" value="P:cell wall organization"/>
    <property type="evidence" value="ECO:0007669"/>
    <property type="project" value="UniProtKB-KW"/>
</dbReference>
<organism evidence="12 13">
    <name type="scientific">Diacronema lutheri</name>
    <name type="common">Unicellular marine alga</name>
    <name type="synonym">Monochrysis lutheri</name>
    <dbReference type="NCBI Taxonomy" id="2081491"/>
    <lineage>
        <taxon>Eukaryota</taxon>
        <taxon>Haptista</taxon>
        <taxon>Haptophyta</taxon>
        <taxon>Pavlovophyceae</taxon>
        <taxon>Pavlovales</taxon>
        <taxon>Pavlovaceae</taxon>
        <taxon>Diacronema</taxon>
    </lineage>
</organism>
<feature type="transmembrane region" description="Helical" evidence="10">
    <location>
        <begin position="312"/>
        <end position="335"/>
    </location>
</feature>
<comment type="catalytic activity">
    <reaction evidence="1">
        <text>Hydrolysis of (1-&gt;3)-beta-D-glucosidic linkages in (1-&gt;3)-beta-D-glucans.</text>
        <dbReference type="EC" id="3.2.1.39"/>
    </reaction>
</comment>
<dbReference type="InterPro" id="IPR040720">
    <property type="entry name" value="GH81_C"/>
</dbReference>
<dbReference type="PROSITE" id="PS52008">
    <property type="entry name" value="GH81"/>
    <property type="match status" value="1"/>
</dbReference>
<dbReference type="Pfam" id="PF17652">
    <property type="entry name" value="Glyco_hydro81C"/>
    <property type="match status" value="1"/>
</dbReference>
<dbReference type="OrthoDB" id="4473401at2759"/>
<keyword evidence="5" id="KW-0119">Carbohydrate metabolism</keyword>
<reference evidence="12" key="1">
    <citation type="submission" date="2021-05" db="EMBL/GenBank/DDBJ databases">
        <title>The genome of the haptophyte Pavlova lutheri (Diacronema luteri, Pavlovales) - a model for lipid biosynthesis in eukaryotic algae.</title>
        <authorList>
            <person name="Hulatt C.J."/>
            <person name="Posewitz M.C."/>
        </authorList>
    </citation>
    <scope>NUCLEOTIDE SEQUENCE</scope>
    <source>
        <strain evidence="12">NIVA-4/92</strain>
    </source>
</reference>
<keyword evidence="6" id="KW-0326">Glycosidase</keyword>
<dbReference type="Proteomes" id="UP000751190">
    <property type="component" value="Unassembled WGS sequence"/>
</dbReference>
<evidence type="ECO:0000256" key="8">
    <source>
        <dbReference type="ARBA" id="ARBA00023326"/>
    </source>
</evidence>
<keyword evidence="8" id="KW-0624">Polysaccharide degradation</keyword>
<sequence>MPSYHLFAAAVAAKLDPAWGVRQRERLLLYARDIANPSTEDRFFPVWRHKDWFTGWSWASGIALGGGKPYRNGRNQESTSESIHAYYGLQLLGDALGDNAMRDWGRAALAAEVLAAQTYWQMPQSSDVYPHILRKKTLLGILWQNLAQYQTWFGGSPYMVHGIQMVPFSPASEFYLQRGFVNESFPIGNSDCEAQPGCERDGWSTLFVMQLAILDPAKAWERAMALPDLVFSGEAPAGNGNSRTATLFWIATRADAHVAPGARGSGGGARGGGGGGAAAAAAALLRAPAWPRRLACSALPVFDGGPRSSATWWALVCGALMLALLLCGALVEACVNALHELRARGGGNGAAGAFGAGAADSAAKDRLLSGTEAAEAAADMSGAVPPESGAVLPESGSERACTGACTSALAAARLWLVRQWARTMAALSTVGALFTGLRARAAAHVDPAWAERRRARCQLCCAAARDGALALCLALGAALGSARAAAAAVGASVGTRSRDVWVRAKMWASIVLESARARAVAVRDALVEPSAAGRRRRLLVGVAVLVVLLAALACVSTAAAGGRPGASVEVQRLAPPPSPPSPMSPPPRYEPCAGGGECDATACGGGGVAQCCRSGAVCPRTVCPKCNCPDCSGFGGAS</sequence>
<keyword evidence="10" id="KW-0812">Transmembrane</keyword>
<dbReference type="GO" id="GO:0052861">
    <property type="term" value="F:endo-1,3(4)-beta-glucanase activity"/>
    <property type="evidence" value="ECO:0007669"/>
    <property type="project" value="InterPro"/>
</dbReference>
<dbReference type="GO" id="GO:0000272">
    <property type="term" value="P:polysaccharide catabolic process"/>
    <property type="evidence" value="ECO:0007669"/>
    <property type="project" value="UniProtKB-KW"/>
</dbReference>
<dbReference type="InterPro" id="IPR005200">
    <property type="entry name" value="Endo-beta-glucanase"/>
</dbReference>
<evidence type="ECO:0000256" key="2">
    <source>
        <dbReference type="ARBA" id="ARBA00010730"/>
    </source>
</evidence>